<dbReference type="HOGENOM" id="CLU_231050_0_0_1"/>
<dbReference type="OrthoDB" id="303797at2759"/>
<dbReference type="InParanoid" id="Q23AR8"/>
<feature type="transmembrane region" description="Helical" evidence="2">
    <location>
        <begin position="171"/>
        <end position="197"/>
    </location>
</feature>
<feature type="transmembrane region" description="Helical" evidence="2">
    <location>
        <begin position="238"/>
        <end position="258"/>
    </location>
</feature>
<dbReference type="Proteomes" id="UP000009168">
    <property type="component" value="Unassembled WGS sequence"/>
</dbReference>
<feature type="transmembrane region" description="Helical" evidence="2">
    <location>
        <begin position="212"/>
        <end position="232"/>
    </location>
</feature>
<feature type="transmembrane region" description="Helical" evidence="2">
    <location>
        <begin position="300"/>
        <end position="320"/>
    </location>
</feature>
<accession>Q23AR8</accession>
<dbReference type="eggNOG" id="ENOG502S94B">
    <property type="taxonomic scope" value="Eukaryota"/>
</dbReference>
<dbReference type="GeneID" id="7823113"/>
<feature type="transmembrane region" description="Helical" evidence="2">
    <location>
        <begin position="1535"/>
        <end position="1555"/>
    </location>
</feature>
<feature type="transmembrane region" description="Helical" evidence="2">
    <location>
        <begin position="81"/>
        <end position="107"/>
    </location>
</feature>
<keyword evidence="4" id="KW-1185">Reference proteome</keyword>
<feature type="transmembrane region" description="Helical" evidence="2">
    <location>
        <begin position="128"/>
        <end position="151"/>
    </location>
</feature>
<feature type="transmembrane region" description="Helical" evidence="2">
    <location>
        <begin position="1647"/>
        <end position="1668"/>
    </location>
</feature>
<keyword evidence="2" id="KW-0472">Membrane</keyword>
<feature type="transmembrane region" description="Helical" evidence="2">
    <location>
        <begin position="1869"/>
        <end position="1891"/>
    </location>
</feature>
<evidence type="ECO:0000313" key="4">
    <source>
        <dbReference type="Proteomes" id="UP000009168"/>
    </source>
</evidence>
<dbReference type="RefSeq" id="XP_001013869.2">
    <property type="nucleotide sequence ID" value="XM_001013869.2"/>
</dbReference>
<keyword evidence="2" id="KW-1133">Transmembrane helix</keyword>
<sequence>MKKQFREYLSTILEIMEDKPSFLIPKIIYYAIVIIYFNQIAGYLFSTQEKKALKEEKAKFIGRVNELSTGTYLLYYKGEDLLTLLFFGIFQLSMYFYYIYVGVYTYLRKKKQLWFSKNKRIFQIVNQYLNIFFTFYWWIFFSPYLEINITMLSCNNYSFLKIMRNKNCSNVSPVIFVLGYIGFFFSIATATVAIFLFRNNEFGSKDYLRRKFNFIQILVLVCRASVIFLYYLNLNKILLFKEILMCFLILLMIVDIYLYKPYYNQDIMKMYSCCVAAFTVGIITIIILNETDYIYDTDVFYYFVLYLVILSSAFIVFLNFSYEKIIRINSTNFKEHYKKIDQYLEEIFNLLENNKKSEEAQFRLFEVLIYHKQFCQNYNCQCQQTSFKNTENSIIKEDVLKFIESMFLFSLKQKQVRENQDLFEHLSLKYISFIAKYRNNPVKAYYELKYLMSQHTNQISFYFDCIQNIFSARIEEMILLHQQNKLKELKDQTQVYSTRIDEDITKLELSDFIYSDKIKTKILPLISQFVDLKANLYEQMRAGFEKISLFGDKITRMSNIATNVTIKLKTYLGSNISFSYQTSQGKRTSQNVYILKILSIYEGIVLNRIQESTKYEELILELKKRDYLLNQAVLNTLNILKGNILSVIVSYSKERGKIISLNSKRINNFFGYSQNTDLNLQYIDQFMPQFLQQIHNSLMQNYIRRSYSPLIKQSHFSYALNSEGFIFPISISVENIFEYRDDFCLYGSILKLENAKELFVINIKGQILGLTQLIYEDVFKTAEQNKSFKQKKINIDAFDVMQKISFYMILPEVSDIILKHQQQISEEEGLEKFDLNSSIETIAQNQQGVIKIPESIFELQNQFKANQYFISEKSKGLSQTSLQTSIFQHQDTEEIIELYQNFYKENLIEWSKESLASETKIKYNIIKQSLKHMQDKKKITEEFYIIQINESSRITSEIDRKDSLEINSPKKQRKRKGDALSPHKAFTNRRISFYDVFKLATQQQSNQRLMINQVNTPSNSTLQGTPYMRKRKLQTEQENDHFNQSSTSLDKHLSQNLNLSPEINNKIGERKSRYLSSFSHLSDKNHVISQQNIYGVEKSLINLNNETYMTSNQNIELSSKIENNKLQISKITNNIHNSSHSYEVLSPLKRLLGPQFSKDNKPIVKTASKDFEPKFSIDESERPDEEKIKIKNLFLHQNSLASSSLTAKSPSPKPKLSLWQRIKNKVSTTNTQSNLQRGIALFLKERQEAFNEEKQDKIFQNPETISSNIAMDMEYEEDVVDVDQSSITKKGTTTVRKNGKSTQEPKTNNQIRSFSHISSQSSKSYGVYLFQSIAYSFHLPSIFYKLKIFFVFFIIIFISLQIALSLGIITQYSKLKDDLTFNQIALIDDTSVQIQILNSINLYAIQIGLISGQYSTSVQNQITNISNNYGQIFPRILQQYLNFQFSQNSLYDVGIFSFNNQQMERKSLAELKYYNLNSVTQVLQLGKNSNKLQNDQFFYLSKNSIINQNLDKSLLSNSFSNFRDLSNTLDWRVDFFIGSYIIVFFFFIICFFPFLRQINSYQERVLILIARMTESECLQESTKLSDVLKYIQSKNEQWVYKNFMISDQQTLNEALKKSIKSSNFLKTQRQPISSKIKNQKIKNYRQICYFIIISLLGFVYFSIFTVIIKQYSNQSDKYLHFFEFSQQTLPSFNSMLIDWSLLINFPLFKSQNQYFPNLDIAQLNQDYQLSFKNVSNFLTQFQQELNELSSITNSNNEAMNQLYTKSLCQYYSKQQLCNQVSEYTQKIYDKGLASLISNYLQFLNNNEFLLGNIPFYQQQQVLTQYYSTTLFTELVLMNYLNTTNFIQEIVNISISDYNNFYSDFQKTHLLYFLIFGIFMVFLFIIMAFSMYKINIMRLMNINFGLTCFPNSKIQEESTLQMLKFIKKI</sequence>
<feature type="region of interest" description="Disordered" evidence="1">
    <location>
        <begin position="1036"/>
        <end position="1055"/>
    </location>
</feature>
<name>Q23AR8_TETTS</name>
<organism evidence="3 4">
    <name type="scientific">Tetrahymena thermophila (strain SB210)</name>
    <dbReference type="NCBI Taxonomy" id="312017"/>
    <lineage>
        <taxon>Eukaryota</taxon>
        <taxon>Sar</taxon>
        <taxon>Alveolata</taxon>
        <taxon>Ciliophora</taxon>
        <taxon>Intramacronucleata</taxon>
        <taxon>Oligohymenophorea</taxon>
        <taxon>Hymenostomatida</taxon>
        <taxon>Tetrahymenina</taxon>
        <taxon>Tetrahymenidae</taxon>
        <taxon>Tetrahymena</taxon>
    </lineage>
</organism>
<feature type="transmembrane region" description="Helical" evidence="2">
    <location>
        <begin position="270"/>
        <end position="288"/>
    </location>
</feature>
<proteinExistence type="predicted"/>
<protein>
    <submittedName>
        <fullName evidence="3">Transmembrane protein, putative</fullName>
    </submittedName>
</protein>
<reference evidence="4" key="1">
    <citation type="journal article" date="2006" name="PLoS Biol.">
        <title>Macronuclear genome sequence of the ciliate Tetrahymena thermophila, a model eukaryote.</title>
        <authorList>
            <person name="Eisen J.A."/>
            <person name="Coyne R.S."/>
            <person name="Wu M."/>
            <person name="Wu D."/>
            <person name="Thiagarajan M."/>
            <person name="Wortman J.R."/>
            <person name="Badger J.H."/>
            <person name="Ren Q."/>
            <person name="Amedeo P."/>
            <person name="Jones K.M."/>
            <person name="Tallon L.J."/>
            <person name="Delcher A.L."/>
            <person name="Salzberg S.L."/>
            <person name="Silva J.C."/>
            <person name="Haas B.J."/>
            <person name="Majoros W.H."/>
            <person name="Farzad M."/>
            <person name="Carlton J.M."/>
            <person name="Smith R.K. Jr."/>
            <person name="Garg J."/>
            <person name="Pearlman R.E."/>
            <person name="Karrer K.M."/>
            <person name="Sun L."/>
            <person name="Manning G."/>
            <person name="Elde N.C."/>
            <person name="Turkewitz A.P."/>
            <person name="Asai D.J."/>
            <person name="Wilkes D.E."/>
            <person name="Wang Y."/>
            <person name="Cai H."/>
            <person name="Collins K."/>
            <person name="Stewart B.A."/>
            <person name="Lee S.R."/>
            <person name="Wilamowska K."/>
            <person name="Weinberg Z."/>
            <person name="Ruzzo W.L."/>
            <person name="Wloga D."/>
            <person name="Gaertig J."/>
            <person name="Frankel J."/>
            <person name="Tsao C.-C."/>
            <person name="Gorovsky M.A."/>
            <person name="Keeling P.J."/>
            <person name="Waller R.F."/>
            <person name="Patron N.J."/>
            <person name="Cherry J.M."/>
            <person name="Stover N.A."/>
            <person name="Krieger C.J."/>
            <person name="del Toro C."/>
            <person name="Ryder H.F."/>
            <person name="Williamson S.C."/>
            <person name="Barbeau R.A."/>
            <person name="Hamilton E.P."/>
            <person name="Orias E."/>
        </authorList>
    </citation>
    <scope>NUCLEOTIDE SEQUENCE [LARGE SCALE GENOMIC DNA]</scope>
    <source>
        <strain evidence="4">SB210</strain>
    </source>
</reference>
<evidence type="ECO:0000256" key="1">
    <source>
        <dbReference type="SAM" id="MobiDB-lite"/>
    </source>
</evidence>
<dbReference type="PANTHER" id="PTHR31600">
    <property type="entry name" value="TINY MACROCYSTS PROTEIN B-RELATED"/>
    <property type="match status" value="1"/>
</dbReference>
<dbReference type="PANTHER" id="PTHR31600:SF2">
    <property type="entry name" value="GAMETE ENRICHED GENE 10 PROTEIN-RELATED"/>
    <property type="match status" value="1"/>
</dbReference>
<dbReference type="KEGG" id="tet:TTHERM_00770770"/>
<feature type="region of interest" description="Disordered" evidence="1">
    <location>
        <begin position="960"/>
        <end position="982"/>
    </location>
</feature>
<feature type="transmembrane region" description="Helical" evidence="2">
    <location>
        <begin position="1348"/>
        <end position="1369"/>
    </location>
</feature>
<evidence type="ECO:0000313" key="3">
    <source>
        <dbReference type="EMBL" id="EAR93624.2"/>
    </source>
</evidence>
<dbReference type="InterPro" id="IPR052994">
    <property type="entry name" value="Tiny_macrocysts_regulators"/>
</dbReference>
<keyword evidence="2 3" id="KW-0812">Transmembrane</keyword>
<evidence type="ECO:0000256" key="2">
    <source>
        <dbReference type="SAM" id="Phobius"/>
    </source>
</evidence>
<feature type="transmembrane region" description="Helical" evidence="2">
    <location>
        <begin position="27"/>
        <end position="45"/>
    </location>
</feature>
<feature type="compositionally biased region" description="Polar residues" evidence="1">
    <location>
        <begin position="1042"/>
        <end position="1055"/>
    </location>
</feature>
<dbReference type="EMBL" id="GG662723">
    <property type="protein sequence ID" value="EAR93624.2"/>
    <property type="molecule type" value="Genomic_DNA"/>
</dbReference>
<gene>
    <name evidence="3" type="ORF">TTHERM_00770770</name>
</gene>